<keyword evidence="1" id="KW-1133">Transmembrane helix</keyword>
<feature type="transmembrane region" description="Helical" evidence="1">
    <location>
        <begin position="172"/>
        <end position="191"/>
    </location>
</feature>
<gene>
    <name evidence="2" type="ORF">GCM10010124_31500</name>
</gene>
<feature type="transmembrane region" description="Helical" evidence="1">
    <location>
        <begin position="85"/>
        <end position="107"/>
    </location>
</feature>
<proteinExistence type="predicted"/>
<dbReference type="Pfam" id="PF19590">
    <property type="entry name" value="TrbL_3"/>
    <property type="match status" value="1"/>
</dbReference>
<evidence type="ECO:0000256" key="1">
    <source>
        <dbReference type="SAM" id="Phobius"/>
    </source>
</evidence>
<keyword evidence="3" id="KW-1185">Reference proteome</keyword>
<organism evidence="2 3">
    <name type="scientific">Pilimelia terevasa</name>
    <dbReference type="NCBI Taxonomy" id="53372"/>
    <lineage>
        <taxon>Bacteria</taxon>
        <taxon>Bacillati</taxon>
        <taxon>Actinomycetota</taxon>
        <taxon>Actinomycetes</taxon>
        <taxon>Micromonosporales</taxon>
        <taxon>Micromonosporaceae</taxon>
        <taxon>Pilimelia</taxon>
    </lineage>
</organism>
<protein>
    <recommendedName>
        <fullName evidence="4">TrbL/VirB6 plasmid conjugal transfer protein</fullName>
    </recommendedName>
</protein>
<accession>A0A8J3FL13</accession>
<evidence type="ECO:0008006" key="4">
    <source>
        <dbReference type="Google" id="ProtNLM"/>
    </source>
</evidence>
<evidence type="ECO:0000313" key="2">
    <source>
        <dbReference type="EMBL" id="GGK36543.1"/>
    </source>
</evidence>
<feature type="transmembrane region" description="Helical" evidence="1">
    <location>
        <begin position="203"/>
        <end position="223"/>
    </location>
</feature>
<keyword evidence="1" id="KW-0812">Transmembrane</keyword>
<name>A0A8J3FL13_9ACTN</name>
<comment type="caution">
    <text evidence="2">The sequence shown here is derived from an EMBL/GenBank/DDBJ whole genome shotgun (WGS) entry which is preliminary data.</text>
</comment>
<dbReference type="InterPro" id="IPR045782">
    <property type="entry name" value="TrbL_3"/>
</dbReference>
<feature type="transmembrane region" description="Helical" evidence="1">
    <location>
        <begin position="244"/>
        <end position="264"/>
    </location>
</feature>
<feature type="transmembrane region" description="Helical" evidence="1">
    <location>
        <begin position="12"/>
        <end position="32"/>
    </location>
</feature>
<reference evidence="2" key="1">
    <citation type="journal article" date="2014" name="Int. J. Syst. Evol. Microbiol.">
        <title>Complete genome sequence of Corynebacterium casei LMG S-19264T (=DSM 44701T), isolated from a smear-ripened cheese.</title>
        <authorList>
            <consortium name="US DOE Joint Genome Institute (JGI-PGF)"/>
            <person name="Walter F."/>
            <person name="Albersmeier A."/>
            <person name="Kalinowski J."/>
            <person name="Ruckert C."/>
        </authorList>
    </citation>
    <scope>NUCLEOTIDE SEQUENCE</scope>
    <source>
        <strain evidence="2">JCM 3091</strain>
    </source>
</reference>
<feature type="transmembrane region" description="Helical" evidence="1">
    <location>
        <begin position="52"/>
        <end position="73"/>
    </location>
</feature>
<keyword evidence="1" id="KW-0472">Membrane</keyword>
<dbReference type="RefSeq" id="WP_189115095.1">
    <property type="nucleotide sequence ID" value="NZ_BMQC01000011.1"/>
</dbReference>
<dbReference type="Proteomes" id="UP000662200">
    <property type="component" value="Unassembled WGS sequence"/>
</dbReference>
<dbReference type="AlphaFoldDB" id="A0A8J3FL13"/>
<sequence>MGFFLDGILKRLAEMLLAGFDAIVAALTKILLVIPNVTGLPQVQALTGKSVWVVDTVFVLAFLAAGAITMFSGGSERARYEVKDLLPRLVVGFICAHFSPLICTLAIDLANALTFSFSQQPGTEAGAVAAMRRHLVEALAGGPATALLFVLIGVLVVTLACIAAFQTIARLCILIVLAAFAPIALAMHALPQTDPVARLWWRSFAGCLAVPCLQAFVLQAGAWMLTDPKVLLPNLGLPGQPTTLINLLIVVVLLWTVIKIPGLVARHVRSPAASGRTVVGGVFRIAVVQQASRVIPGLKGR</sequence>
<evidence type="ECO:0000313" key="3">
    <source>
        <dbReference type="Proteomes" id="UP000662200"/>
    </source>
</evidence>
<reference evidence="2" key="2">
    <citation type="submission" date="2020-09" db="EMBL/GenBank/DDBJ databases">
        <authorList>
            <person name="Sun Q."/>
            <person name="Ohkuma M."/>
        </authorList>
    </citation>
    <scope>NUCLEOTIDE SEQUENCE</scope>
    <source>
        <strain evidence="2">JCM 3091</strain>
    </source>
</reference>
<dbReference type="EMBL" id="BMQC01000011">
    <property type="protein sequence ID" value="GGK36543.1"/>
    <property type="molecule type" value="Genomic_DNA"/>
</dbReference>
<feature type="transmembrane region" description="Helical" evidence="1">
    <location>
        <begin position="144"/>
        <end position="165"/>
    </location>
</feature>